<keyword evidence="1" id="KW-0812">Transmembrane</keyword>
<feature type="transmembrane region" description="Helical" evidence="1">
    <location>
        <begin position="128"/>
        <end position="146"/>
    </location>
</feature>
<dbReference type="EMBL" id="JASNFN010000018">
    <property type="protein sequence ID" value="MDP5183954.1"/>
    <property type="molecule type" value="Genomic_DNA"/>
</dbReference>
<keyword evidence="1" id="KW-0472">Membrane</keyword>
<proteinExistence type="predicted"/>
<evidence type="ECO:0000313" key="2">
    <source>
        <dbReference type="EMBL" id="MDP5183954.1"/>
    </source>
</evidence>
<keyword evidence="1" id="KW-1133">Transmembrane helix</keyword>
<keyword evidence="3" id="KW-1185">Reference proteome</keyword>
<dbReference type="RefSeq" id="WP_306000559.1">
    <property type="nucleotide sequence ID" value="NZ_JASNFN010000018.1"/>
</dbReference>
<feature type="transmembrane region" description="Helical" evidence="1">
    <location>
        <begin position="38"/>
        <end position="62"/>
    </location>
</feature>
<evidence type="ECO:0000313" key="3">
    <source>
        <dbReference type="Proteomes" id="UP001233673"/>
    </source>
</evidence>
<name>A0ABT9IFN8_9ACTN</name>
<feature type="transmembrane region" description="Helical" evidence="1">
    <location>
        <begin position="83"/>
        <end position="108"/>
    </location>
</feature>
<protein>
    <recommendedName>
        <fullName evidence="4">Lipoprotein</fullName>
    </recommendedName>
</protein>
<evidence type="ECO:0000256" key="1">
    <source>
        <dbReference type="SAM" id="Phobius"/>
    </source>
</evidence>
<reference evidence="3" key="1">
    <citation type="submission" date="2023-05" db="EMBL/GenBank/DDBJ databases">
        <title>Draft genome of Pseudofrankia sp. BMG5.37.</title>
        <authorList>
            <person name="Gtari M."/>
            <person name="Ghodhbane F."/>
            <person name="Sbissi I."/>
        </authorList>
    </citation>
    <scope>NUCLEOTIDE SEQUENCE [LARGE SCALE GENOMIC DNA]</scope>
    <source>
        <strain evidence="3">BMG 814</strain>
    </source>
</reference>
<evidence type="ECO:0008006" key="4">
    <source>
        <dbReference type="Google" id="ProtNLM"/>
    </source>
</evidence>
<sequence>MRGFRARYGAHPLHLLALLVSLAVAGYAALKLFPANPIGIAVWLVGSAVVHDFVLLPLYTVVDRGLIRAWRRWRGPATELPRAPWINFVRVPSAVSGLLLVFFFPLIFRLSPNYTGITGMPIEPYLDRWLLVTAALFGLSALCYAVRLRRAPAPHRPQAAGPNAPGS</sequence>
<comment type="caution">
    <text evidence="2">The sequence shown here is derived from an EMBL/GenBank/DDBJ whole genome shotgun (WGS) entry which is preliminary data.</text>
</comment>
<accession>A0ABT9IFN8</accession>
<gene>
    <name evidence="2" type="ORF">QOZ88_15050</name>
</gene>
<dbReference type="Proteomes" id="UP001233673">
    <property type="component" value="Unassembled WGS sequence"/>
</dbReference>
<organism evidence="2 3">
    <name type="scientific">Blastococcus carthaginiensis</name>
    <dbReference type="NCBI Taxonomy" id="3050034"/>
    <lineage>
        <taxon>Bacteria</taxon>
        <taxon>Bacillati</taxon>
        <taxon>Actinomycetota</taxon>
        <taxon>Actinomycetes</taxon>
        <taxon>Geodermatophilales</taxon>
        <taxon>Geodermatophilaceae</taxon>
        <taxon>Blastococcus</taxon>
    </lineage>
</organism>